<dbReference type="OrthoDB" id="2907580at2"/>
<dbReference type="KEGG" id="bda:FSZ17_12380"/>
<evidence type="ECO:0000313" key="2">
    <source>
        <dbReference type="Proteomes" id="UP000321555"/>
    </source>
</evidence>
<reference evidence="2" key="1">
    <citation type="submission" date="2019-08" db="EMBL/GenBank/DDBJ databases">
        <authorList>
            <person name="Zheng X."/>
        </authorList>
    </citation>
    <scope>NUCLEOTIDE SEQUENCE [LARGE SCALE GENOMIC DNA]</scope>
    <source>
        <strain evidence="2">FJAT-25496</strain>
    </source>
</reference>
<name>A0A5B8Z527_CYTDA</name>
<dbReference type="AlphaFoldDB" id="A0A5B8Z527"/>
<protein>
    <submittedName>
        <fullName evidence="1">Uncharacterized protein</fullName>
    </submittedName>
</protein>
<evidence type="ECO:0000313" key="1">
    <source>
        <dbReference type="EMBL" id="QED47977.1"/>
    </source>
</evidence>
<dbReference type="RefSeq" id="WP_146846456.1">
    <property type="nucleotide sequence ID" value="NZ_CP042593.1"/>
</dbReference>
<accession>A0A5B8Z527</accession>
<dbReference type="Proteomes" id="UP000321555">
    <property type="component" value="Chromosome"/>
</dbReference>
<dbReference type="EMBL" id="CP042593">
    <property type="protein sequence ID" value="QED47977.1"/>
    <property type="molecule type" value="Genomic_DNA"/>
</dbReference>
<keyword evidence="2" id="KW-1185">Reference proteome</keyword>
<dbReference type="STRING" id="1742359.GCA_001439625_01391"/>
<organism evidence="1 2">
    <name type="scientific">Cytobacillus dafuensis</name>
    <name type="common">Bacillus dafuensis</name>
    <dbReference type="NCBI Taxonomy" id="1742359"/>
    <lineage>
        <taxon>Bacteria</taxon>
        <taxon>Bacillati</taxon>
        <taxon>Bacillota</taxon>
        <taxon>Bacilli</taxon>
        <taxon>Bacillales</taxon>
        <taxon>Bacillaceae</taxon>
        <taxon>Cytobacillus</taxon>
    </lineage>
</organism>
<sequence>MTHCGNPVNRSDSVQSNKSKHLVIHKTVEVITTNKTIYDHAAEITRDVIKARGEAIDGDKDIIEIFLSDQAVTNLYKKVFRGLNEQLFLYESAVWKYNFLPPSSCYHPNVFQKQQWPVV</sequence>
<gene>
    <name evidence="1" type="ORF">FSZ17_12380</name>
</gene>
<proteinExistence type="predicted"/>